<evidence type="ECO:0000313" key="10">
    <source>
        <dbReference type="Proteomes" id="UP001589608"/>
    </source>
</evidence>
<sequence length="381" mass="41465">MRRRAVISGVGVAASAAVLPTALISPAAYASDTVTDTDRDRHRPARPLVIGHRGASGHRPEHTLGSYTLAIELGADFIEPDLVPTKDGQLVARHENEIGGTTDVSTKPQFASRKTTKTVDGVAVTGWFTEDFTLAELKTLRAVERLPAVRPHNAIYNGIFQIPTFQEVIDLAREEGRRVGRTIGVYPETKHPTYFNSIGLALEPLVAKVLKRNGLAGRNAAAFLQSFEPTSIRKLRGLVDTPSVVLLDQVGQPFDFKTSGDPRTWADLAQPAGLDYLKAFTDGVGATKNLVISRDAAGNLQQPTALIRDAHARGLKVHAWTFRNENQFLPLNLRTGTDPNAWGNILEEVRTFLAAGLDGVFADYADTAYLARDLYLRPAGR</sequence>
<dbReference type="RefSeq" id="WP_223098671.1">
    <property type="nucleotide sequence ID" value="NZ_CP061913.1"/>
</dbReference>
<name>A0ABV5MP17_9ACTN</name>
<dbReference type="EC" id="3.1.4.46" evidence="2"/>
<dbReference type="Proteomes" id="UP001589608">
    <property type="component" value="Unassembled WGS sequence"/>
</dbReference>
<comment type="caution">
    <text evidence="9">The sequence shown here is derived from an EMBL/GenBank/DDBJ whole genome shotgun (WGS) entry which is preliminary data.</text>
</comment>
<dbReference type="InterPro" id="IPR030395">
    <property type="entry name" value="GP_PDE_dom"/>
</dbReference>
<feature type="signal peptide" evidence="7">
    <location>
        <begin position="1"/>
        <end position="30"/>
    </location>
</feature>
<evidence type="ECO:0000256" key="1">
    <source>
        <dbReference type="ARBA" id="ARBA00007277"/>
    </source>
</evidence>
<evidence type="ECO:0000256" key="2">
    <source>
        <dbReference type="ARBA" id="ARBA00012247"/>
    </source>
</evidence>
<keyword evidence="4" id="KW-0319">Glycerol metabolism</keyword>
<dbReference type="CDD" id="cd08602">
    <property type="entry name" value="GDPD_ScGlpQ1_like"/>
    <property type="match status" value="1"/>
</dbReference>
<protein>
    <recommendedName>
        <fullName evidence="2">glycerophosphodiester phosphodiesterase</fullName>
        <ecNumber evidence="2">3.1.4.46</ecNumber>
    </recommendedName>
</protein>
<evidence type="ECO:0000256" key="6">
    <source>
        <dbReference type="ARBA" id="ARBA00047512"/>
    </source>
</evidence>
<keyword evidence="10" id="KW-1185">Reference proteome</keyword>
<reference evidence="9 10" key="1">
    <citation type="submission" date="2024-09" db="EMBL/GenBank/DDBJ databases">
        <authorList>
            <person name="Sun Q."/>
            <person name="Mori K."/>
        </authorList>
    </citation>
    <scope>NUCLEOTIDE SEQUENCE [LARGE SCALE GENOMIC DNA]</scope>
    <source>
        <strain evidence="9 10">JCM 3307</strain>
    </source>
</reference>
<dbReference type="Gene3D" id="3.20.20.190">
    <property type="entry name" value="Phosphatidylinositol (PI) phosphodiesterase"/>
    <property type="match status" value="1"/>
</dbReference>
<dbReference type="PANTHER" id="PTHR43620:SF7">
    <property type="entry name" value="GLYCEROPHOSPHODIESTER PHOSPHODIESTERASE GDPD5-RELATED"/>
    <property type="match status" value="1"/>
</dbReference>
<dbReference type="PANTHER" id="PTHR43620">
    <property type="entry name" value="GLYCEROPHOSPHORYL DIESTER PHOSPHODIESTERASE"/>
    <property type="match status" value="1"/>
</dbReference>
<dbReference type="InterPro" id="IPR017946">
    <property type="entry name" value="PLC-like_Pdiesterase_TIM-brl"/>
</dbReference>
<evidence type="ECO:0000259" key="8">
    <source>
        <dbReference type="PROSITE" id="PS51704"/>
    </source>
</evidence>
<keyword evidence="5" id="KW-0378">Hydrolase</keyword>
<evidence type="ECO:0000256" key="7">
    <source>
        <dbReference type="SAM" id="SignalP"/>
    </source>
</evidence>
<accession>A0ABV5MP17</accession>
<evidence type="ECO:0000313" key="9">
    <source>
        <dbReference type="EMBL" id="MFB9450598.1"/>
    </source>
</evidence>
<dbReference type="Pfam" id="PF03009">
    <property type="entry name" value="GDPD"/>
    <property type="match status" value="1"/>
</dbReference>
<evidence type="ECO:0000256" key="5">
    <source>
        <dbReference type="ARBA" id="ARBA00022801"/>
    </source>
</evidence>
<evidence type="ECO:0000256" key="4">
    <source>
        <dbReference type="ARBA" id="ARBA00022798"/>
    </source>
</evidence>
<gene>
    <name evidence="9" type="ORF">ACFFTR_46635</name>
</gene>
<evidence type="ECO:0000256" key="3">
    <source>
        <dbReference type="ARBA" id="ARBA00022729"/>
    </source>
</evidence>
<dbReference type="PROSITE" id="PS51704">
    <property type="entry name" value="GP_PDE"/>
    <property type="match status" value="1"/>
</dbReference>
<feature type="domain" description="GP-PDE" evidence="8">
    <location>
        <begin position="47"/>
        <end position="372"/>
    </location>
</feature>
<dbReference type="SUPFAM" id="SSF51695">
    <property type="entry name" value="PLC-like phosphodiesterases"/>
    <property type="match status" value="1"/>
</dbReference>
<comment type="similarity">
    <text evidence="1">Belongs to the glycerophosphoryl diester phosphodiesterase family.</text>
</comment>
<proteinExistence type="inferred from homology"/>
<organism evidence="9 10">
    <name type="scientific">Dactylosporangium vinaceum</name>
    <dbReference type="NCBI Taxonomy" id="53362"/>
    <lineage>
        <taxon>Bacteria</taxon>
        <taxon>Bacillati</taxon>
        <taxon>Actinomycetota</taxon>
        <taxon>Actinomycetes</taxon>
        <taxon>Micromonosporales</taxon>
        <taxon>Micromonosporaceae</taxon>
        <taxon>Dactylosporangium</taxon>
    </lineage>
</organism>
<keyword evidence="3 7" id="KW-0732">Signal</keyword>
<feature type="chain" id="PRO_5045612099" description="glycerophosphodiester phosphodiesterase" evidence="7">
    <location>
        <begin position="31"/>
        <end position="381"/>
    </location>
</feature>
<dbReference type="EMBL" id="JBHMCA010000082">
    <property type="protein sequence ID" value="MFB9450598.1"/>
    <property type="molecule type" value="Genomic_DNA"/>
</dbReference>
<comment type="catalytic activity">
    <reaction evidence="6">
        <text>a sn-glycero-3-phosphodiester + H2O = an alcohol + sn-glycerol 3-phosphate + H(+)</text>
        <dbReference type="Rhea" id="RHEA:12969"/>
        <dbReference type="ChEBI" id="CHEBI:15377"/>
        <dbReference type="ChEBI" id="CHEBI:15378"/>
        <dbReference type="ChEBI" id="CHEBI:30879"/>
        <dbReference type="ChEBI" id="CHEBI:57597"/>
        <dbReference type="ChEBI" id="CHEBI:83408"/>
        <dbReference type="EC" id="3.1.4.46"/>
    </reaction>
</comment>